<gene>
    <name evidence="2" type="primary">ZSCAN22</name>
</gene>
<dbReference type="RefSeq" id="XP_074226998.1">
    <property type="nucleotide sequence ID" value="XM_074370897.1"/>
</dbReference>
<organism evidence="1 2">
    <name type="scientific">Camelus bactrianus</name>
    <name type="common">Bactrian camel</name>
    <dbReference type="NCBI Taxonomy" id="9837"/>
    <lineage>
        <taxon>Eukaryota</taxon>
        <taxon>Metazoa</taxon>
        <taxon>Chordata</taxon>
        <taxon>Craniata</taxon>
        <taxon>Vertebrata</taxon>
        <taxon>Euteleostomi</taxon>
        <taxon>Mammalia</taxon>
        <taxon>Eutheria</taxon>
        <taxon>Laurasiatheria</taxon>
        <taxon>Artiodactyla</taxon>
        <taxon>Tylopoda</taxon>
        <taxon>Camelidae</taxon>
        <taxon>Camelus</taxon>
    </lineage>
</organism>
<protein>
    <submittedName>
        <fullName evidence="2">Zinc finger and SCAN domain-containing protein 22</fullName>
    </submittedName>
</protein>
<dbReference type="Proteomes" id="UP001732780">
    <property type="component" value="Chromosome 9"/>
</dbReference>
<proteinExistence type="predicted"/>
<sequence>MATPSSPLSPVPGDQDGFLWVKVEFQAQDSGCGHTAHPEAACLRLLHFRCEEASNPHEALARLRELCCQWLWPEVHSKEQMLELLVLEQFLGALPPEIQAWVRGQHPKSGEEAAVLVEDLTQALDQRGRELGSELSEANCKQSSSKSRSRDSGPPKPWWEGFPWDPPSARPANPRAAQRGWPGSQGEMDKVCHPGDGFQEDAPIDQLGHEARASGEGPTVWPDFTSGEKTPSEEKLGRLVDTGQGPPARPQEGVLQVRQMWEHVPEPAALGAHRGATRGSAGRPWAAASTWPSTTSYTPGQSCTHVRSIGRPSAG</sequence>
<evidence type="ECO:0000313" key="2">
    <source>
        <dbReference type="RefSeq" id="XP_074226998.1"/>
    </source>
</evidence>
<accession>A0AC58QXJ2</accession>
<name>A0AC58QXJ2_CAMBA</name>
<keyword evidence="1" id="KW-1185">Reference proteome</keyword>
<reference evidence="2" key="1">
    <citation type="submission" date="2025-08" db="UniProtKB">
        <authorList>
            <consortium name="RefSeq"/>
        </authorList>
    </citation>
    <scope>IDENTIFICATION</scope>
    <source>
        <tissue evidence="2">Blood</tissue>
    </source>
</reference>
<evidence type="ECO:0000313" key="1">
    <source>
        <dbReference type="Proteomes" id="UP001732780"/>
    </source>
</evidence>